<dbReference type="InterPro" id="IPR004764">
    <property type="entry name" value="MdtF-like"/>
</dbReference>
<sequence length="1057" mass="112457">MISKVFVDRPRLAVVIAIVMTIAGLVALKQIPVAQFPDIVPPQVSVTAFFPGASAEVVEATIAQPIESQVNGVDNMIYMRSTSGNDGSYNLTVSFRVGTDPDQNTTNVNNRVQLALAQLPEEVQRQGLTVRKKSSALLQVITLRSVSGEHDPLFLSNYATINIMDVLKRVPGVGDAAMFGARDYAMRIWFETDRLTALNLTPNDIVSAIRAQNQVAPLGRIGAQPSSNDTSYQLNIRTTGRLESVEEFGAILVRANPDGSVLRVRDVARIELGAWNQDQAMTLNGQDAIGIQIYLAPGANAVGTAEAVAQTMRGLAARFPQGVEYAVTYDTTGFVKLTIEVVIHTLIEAFVLVVLVVFIFLGSVRATLIPLIAVPVSLIATFMVMNAMGYSANTVSLLAMVLAIGIVVDDAIVVVEAVEAKMEEDHSLSVADATKAAMETITAPIIAITLVLLSVFVPLAFIPGISGELFRQFAVVVSVGMFFSAINALTLSPALCSVLLSAHHGPKKGIMGRISRGIDWVRDGYGAMVARLVRVAALSIVLLAVFAAGIVGVGSRTPTGFLPQEDQGAFFAEVALPDGASLNRTRFIAGQVEAAIRDLPGVQDVMTVSGYSMLNGLAQSNSAILIVTLKPFSERTAPGTDVNALIAATLARTAEVPGRVIPFNLPPIVGLGTAGGFEFQLQNLEGRPVSEMAAVMRAMVLAANEDPNLTRVFSTFAASTPSVFLDIDRDRAQVLGVSLNDIFSALSSAMGGAYVNDFNLFGRTWKVSLQAEQADRAGIPDIYRVHVRNRDGEMIPLRALADARIEFGPQSIIRYNNVRSLTINGEPAPGRSSGDGLAAMERVANATLPTGYSYEWTGTAFQEKAAAGQTGTILALAVLFAFLFLVGLYESWTIPVPVLLSVSVGVLGAMISIGPAGLALDLYAQVGIVVLIALAAKNGILIIEFAKEQREHAGKSIREAAALGAKLRFRAVMMTSFAFILGLYPLVVAEGASEISRRAVGTPVFWGMLAASSIGIFMIPMLYVVFQTVREKLKSRLLGWKPPEPAPAPEAGAAPHA</sequence>
<reference evidence="11" key="1">
    <citation type="submission" date="2020-01" db="EMBL/GenBank/DDBJ databases">
        <authorList>
            <person name="Rat A."/>
        </authorList>
    </citation>
    <scope>NUCLEOTIDE SEQUENCE</scope>
    <source>
        <strain evidence="11">LMG 31161</strain>
    </source>
</reference>
<keyword evidence="13" id="KW-1185">Reference proteome</keyword>
<name>A0A9X9WLU6_9PROT</name>
<dbReference type="FunFam" id="3.30.70.1430:FF:000001">
    <property type="entry name" value="Efflux pump membrane transporter"/>
    <property type="match status" value="1"/>
</dbReference>
<comment type="subcellular location">
    <subcellularLocation>
        <location evidence="1 9">Cell inner membrane</location>
        <topology evidence="1 9">Multi-pass membrane protein</topology>
    </subcellularLocation>
</comment>
<accession>A0A9X9WLU6</accession>
<reference evidence="12 13" key="2">
    <citation type="submission" date="2020-02" db="EMBL/GenBank/DDBJ databases">
        <authorList>
            <person name="Sun Q."/>
            <person name="Inoue M."/>
        </authorList>
    </citation>
    <scope>NUCLEOTIDE SEQUENCE [LARGE SCALE GENOMIC DNA]</scope>
    <source>
        <strain evidence="12 13">KCTC 22478</strain>
    </source>
</reference>
<keyword evidence="5 9" id="KW-0997">Cell inner membrane</keyword>
<keyword evidence="7 9" id="KW-1133">Transmembrane helix</keyword>
<feature type="transmembrane region" description="Helical" evidence="9">
    <location>
        <begin position="896"/>
        <end position="916"/>
    </location>
</feature>
<dbReference type="GO" id="GO:0005886">
    <property type="term" value="C:plasma membrane"/>
    <property type="evidence" value="ECO:0007669"/>
    <property type="project" value="UniProtKB-SubCell"/>
</dbReference>
<dbReference type="PANTHER" id="PTHR32063">
    <property type="match status" value="1"/>
</dbReference>
<dbReference type="Gene3D" id="3.30.70.1430">
    <property type="entry name" value="Multidrug efflux transporter AcrB pore domain"/>
    <property type="match status" value="2"/>
</dbReference>
<dbReference type="Gene3D" id="3.30.70.1440">
    <property type="entry name" value="Multidrug efflux transporter AcrB pore domain"/>
    <property type="match status" value="1"/>
</dbReference>
<dbReference type="Gene3D" id="3.30.2090.10">
    <property type="entry name" value="Multidrug efflux transporter AcrB TolC docking domain, DN and DC subdomains"/>
    <property type="match status" value="2"/>
</dbReference>
<dbReference type="SUPFAM" id="SSF82866">
    <property type="entry name" value="Multidrug efflux transporter AcrB transmembrane domain"/>
    <property type="match status" value="2"/>
</dbReference>
<dbReference type="Proteomes" id="UP001138708">
    <property type="component" value="Unassembled WGS sequence"/>
</dbReference>
<dbReference type="Pfam" id="PF00873">
    <property type="entry name" value="ACR_tran"/>
    <property type="match status" value="1"/>
</dbReference>
<feature type="transmembrane region" description="Helical" evidence="9">
    <location>
        <begin position="368"/>
        <end position="389"/>
    </location>
</feature>
<feature type="transmembrane region" description="Helical" evidence="9">
    <location>
        <begin position="1004"/>
        <end position="1026"/>
    </location>
</feature>
<dbReference type="FunFam" id="1.20.1640.10:FF:000001">
    <property type="entry name" value="Efflux pump membrane transporter"/>
    <property type="match status" value="1"/>
</dbReference>
<dbReference type="NCBIfam" id="TIGR00915">
    <property type="entry name" value="2A0602"/>
    <property type="match status" value="1"/>
</dbReference>
<dbReference type="GO" id="GO:0015562">
    <property type="term" value="F:efflux transmembrane transporter activity"/>
    <property type="evidence" value="ECO:0007669"/>
    <property type="project" value="InterPro"/>
</dbReference>
<feature type="domain" description="SSD" evidence="10">
    <location>
        <begin position="371"/>
        <end position="498"/>
    </location>
</feature>
<dbReference type="Gene3D" id="1.20.1640.10">
    <property type="entry name" value="Multidrug efflux transporter AcrB transmembrane domain"/>
    <property type="match status" value="2"/>
</dbReference>
<dbReference type="Gene3D" id="3.30.70.1320">
    <property type="entry name" value="Multidrug efflux transporter AcrB pore domain like"/>
    <property type="match status" value="1"/>
</dbReference>
<dbReference type="GO" id="GO:0042910">
    <property type="term" value="F:xenobiotic transmembrane transporter activity"/>
    <property type="evidence" value="ECO:0007669"/>
    <property type="project" value="TreeGrafter"/>
</dbReference>
<comment type="similarity">
    <text evidence="2 9">Belongs to the resistance-nodulation-cell division (RND) (TC 2.A.6) family.</text>
</comment>
<dbReference type="AlphaFoldDB" id="A0A9X9WLU6"/>
<reference evidence="11" key="3">
    <citation type="journal article" date="2021" name="Syst. Appl. Microbiol.">
        <title>Roseomonas hellenica sp. nov., isolated from roots of wild-growing Alkanna tinctoria.</title>
        <authorList>
            <person name="Rat A."/>
            <person name="Naranjo H.D."/>
            <person name="Lebbe L."/>
            <person name="Cnockaert M."/>
            <person name="Krigas N."/>
            <person name="Grigoriadou K."/>
            <person name="Maloupa E."/>
            <person name="Willems A."/>
        </authorList>
    </citation>
    <scope>NUCLEOTIDE SEQUENCE</scope>
    <source>
        <strain evidence="11">LMG 31161</strain>
    </source>
</reference>
<dbReference type="GO" id="GO:0009636">
    <property type="term" value="P:response to toxic substance"/>
    <property type="evidence" value="ECO:0007669"/>
    <property type="project" value="UniProtKB-ARBA"/>
</dbReference>
<proteinExistence type="inferred from homology"/>
<dbReference type="EMBL" id="JAAEDK010000049">
    <property type="protein sequence ID" value="MBR0661306.1"/>
    <property type="molecule type" value="Genomic_DNA"/>
</dbReference>
<dbReference type="NCBIfam" id="NF000282">
    <property type="entry name" value="RND_permease_1"/>
    <property type="match status" value="1"/>
</dbReference>
<dbReference type="Proteomes" id="UP000746741">
    <property type="component" value="Unassembled WGS sequence"/>
</dbReference>
<feature type="transmembrane region" description="Helical" evidence="9">
    <location>
        <begin position="473"/>
        <end position="500"/>
    </location>
</feature>
<keyword evidence="3 9" id="KW-0813">Transport</keyword>
<dbReference type="RefSeq" id="WP_168043039.1">
    <property type="nucleotide sequence ID" value="NZ_JAAEDK010000049.1"/>
</dbReference>
<feature type="transmembrane region" description="Helical" evidence="9">
    <location>
        <begin position="922"/>
        <end position="946"/>
    </location>
</feature>
<keyword evidence="6 9" id="KW-0812">Transmembrane</keyword>
<dbReference type="PROSITE" id="PS50156">
    <property type="entry name" value="SSD"/>
    <property type="match status" value="1"/>
</dbReference>
<feature type="transmembrane region" description="Helical" evidence="9">
    <location>
        <begin position="395"/>
        <end position="415"/>
    </location>
</feature>
<protein>
    <recommendedName>
        <fullName evidence="9">Efflux pump membrane transporter</fullName>
    </recommendedName>
</protein>
<evidence type="ECO:0000256" key="3">
    <source>
        <dbReference type="ARBA" id="ARBA00022448"/>
    </source>
</evidence>
<feature type="transmembrane region" description="Helical" evidence="9">
    <location>
        <begin position="871"/>
        <end position="889"/>
    </location>
</feature>
<evidence type="ECO:0000313" key="12">
    <source>
        <dbReference type="EMBL" id="NKE19144.1"/>
    </source>
</evidence>
<keyword evidence="8 9" id="KW-0472">Membrane</keyword>
<dbReference type="PRINTS" id="PR00702">
    <property type="entry name" value="ACRIFLAVINRP"/>
</dbReference>
<comment type="caution">
    <text evidence="11">The sequence shown here is derived from an EMBL/GenBank/DDBJ whole genome shotgun (WGS) entry which is preliminary data.</text>
</comment>
<evidence type="ECO:0000313" key="11">
    <source>
        <dbReference type="EMBL" id="MBR0661306.1"/>
    </source>
</evidence>
<gene>
    <name evidence="12" type="ORF">GWK15_19465</name>
    <name evidence="11" type="ORF">GXW75_18770</name>
</gene>
<dbReference type="InterPro" id="IPR000731">
    <property type="entry name" value="SSD"/>
</dbReference>
<dbReference type="EMBL" id="JAAVUP010000007">
    <property type="protein sequence ID" value="NKE19144.1"/>
    <property type="molecule type" value="Genomic_DNA"/>
</dbReference>
<evidence type="ECO:0000256" key="1">
    <source>
        <dbReference type="ARBA" id="ARBA00004429"/>
    </source>
</evidence>
<evidence type="ECO:0000313" key="14">
    <source>
        <dbReference type="Proteomes" id="UP001138708"/>
    </source>
</evidence>
<feature type="transmembrane region" description="Helical" evidence="9">
    <location>
        <begin position="967"/>
        <end position="984"/>
    </location>
</feature>
<evidence type="ECO:0000256" key="6">
    <source>
        <dbReference type="ARBA" id="ARBA00022692"/>
    </source>
</evidence>
<dbReference type="SUPFAM" id="SSF82714">
    <property type="entry name" value="Multidrug efflux transporter AcrB TolC docking domain, DN and DC subdomains"/>
    <property type="match status" value="2"/>
</dbReference>
<evidence type="ECO:0000256" key="9">
    <source>
        <dbReference type="RuleBase" id="RU364070"/>
    </source>
</evidence>
<evidence type="ECO:0000256" key="4">
    <source>
        <dbReference type="ARBA" id="ARBA00022475"/>
    </source>
</evidence>
<dbReference type="PANTHER" id="PTHR32063:SF76">
    <property type="entry name" value="EFFLUX PUMP MEMBRANE TRANSPORTER"/>
    <property type="match status" value="1"/>
</dbReference>
<evidence type="ECO:0000256" key="5">
    <source>
        <dbReference type="ARBA" id="ARBA00022519"/>
    </source>
</evidence>
<feature type="transmembrane region" description="Helical" evidence="9">
    <location>
        <begin position="436"/>
        <end position="461"/>
    </location>
</feature>
<feature type="transmembrane region" description="Helical" evidence="9">
    <location>
        <begin position="12"/>
        <end position="31"/>
    </location>
</feature>
<evidence type="ECO:0000259" key="10">
    <source>
        <dbReference type="PROSITE" id="PS50156"/>
    </source>
</evidence>
<dbReference type="SUPFAM" id="SSF82693">
    <property type="entry name" value="Multidrug efflux transporter AcrB pore domain, PN1, PN2, PC1 and PC2 subdomains"/>
    <property type="match status" value="3"/>
</dbReference>
<evidence type="ECO:0000256" key="2">
    <source>
        <dbReference type="ARBA" id="ARBA00010942"/>
    </source>
</evidence>
<dbReference type="InterPro" id="IPR001036">
    <property type="entry name" value="Acrflvin-R"/>
</dbReference>
<keyword evidence="4" id="KW-1003">Cell membrane</keyword>
<organism evidence="11 14">
    <name type="scientific">Neoroseomonas oryzicola</name>
    <dbReference type="NCBI Taxonomy" id="535904"/>
    <lineage>
        <taxon>Bacteria</taxon>
        <taxon>Pseudomonadati</taxon>
        <taxon>Pseudomonadota</taxon>
        <taxon>Alphaproteobacteria</taxon>
        <taxon>Acetobacterales</taxon>
        <taxon>Acetobacteraceae</taxon>
        <taxon>Neoroseomonas</taxon>
    </lineage>
</organism>
<feature type="transmembrane region" description="Helical" evidence="9">
    <location>
        <begin position="341"/>
        <end position="361"/>
    </location>
</feature>
<evidence type="ECO:0000313" key="13">
    <source>
        <dbReference type="Proteomes" id="UP000746741"/>
    </source>
</evidence>
<dbReference type="InterPro" id="IPR027463">
    <property type="entry name" value="AcrB_DN_DC_subdom"/>
</dbReference>
<feature type="transmembrane region" description="Helical" evidence="9">
    <location>
        <begin position="532"/>
        <end position="554"/>
    </location>
</feature>
<evidence type="ECO:0000256" key="8">
    <source>
        <dbReference type="ARBA" id="ARBA00023136"/>
    </source>
</evidence>
<evidence type="ECO:0000256" key="7">
    <source>
        <dbReference type="ARBA" id="ARBA00022989"/>
    </source>
</evidence>